<evidence type="ECO:0000313" key="2">
    <source>
        <dbReference type="EMBL" id="KXB05400.1"/>
    </source>
</evidence>
<reference evidence="2 3" key="1">
    <citation type="journal article" date="2016" name="Sci. Rep.">
        <title>Metabolic traits of an uncultured archaeal lineage -MSBL1- from brine pools of the Red Sea.</title>
        <authorList>
            <person name="Mwirichia R."/>
            <person name="Alam I."/>
            <person name="Rashid M."/>
            <person name="Vinu M."/>
            <person name="Ba-Alawi W."/>
            <person name="Anthony Kamau A."/>
            <person name="Kamanda Ngugi D."/>
            <person name="Goker M."/>
            <person name="Klenk H.P."/>
            <person name="Bajic V."/>
            <person name="Stingl U."/>
        </authorList>
    </citation>
    <scope>NUCLEOTIDE SEQUENCE [LARGE SCALE GENOMIC DNA]</scope>
    <source>
        <strain evidence="2">SCGC-AAA382A03</strain>
    </source>
</reference>
<protein>
    <submittedName>
        <fullName evidence="2">Uncharacterized protein</fullName>
    </submittedName>
</protein>
<dbReference type="Proteomes" id="UP000070549">
    <property type="component" value="Unassembled WGS sequence"/>
</dbReference>
<gene>
    <name evidence="2" type="ORF">AKJ49_00880</name>
</gene>
<name>A0A133VG51_9EURY</name>
<dbReference type="AlphaFoldDB" id="A0A133VG51"/>
<accession>A0A133VG51</accession>
<feature type="transmembrane region" description="Helical" evidence="1">
    <location>
        <begin position="35"/>
        <end position="55"/>
    </location>
</feature>
<feature type="transmembrane region" description="Helical" evidence="1">
    <location>
        <begin position="7"/>
        <end position="29"/>
    </location>
</feature>
<comment type="caution">
    <text evidence="2">The sequence shown here is derived from an EMBL/GenBank/DDBJ whole genome shotgun (WGS) entry which is preliminary data.</text>
</comment>
<keyword evidence="1" id="KW-0812">Transmembrane</keyword>
<dbReference type="EMBL" id="LHYC01000017">
    <property type="protein sequence ID" value="KXB05400.1"/>
    <property type="molecule type" value="Genomic_DNA"/>
</dbReference>
<keyword evidence="1" id="KW-1133">Transmembrane helix</keyword>
<evidence type="ECO:0000256" key="1">
    <source>
        <dbReference type="SAM" id="Phobius"/>
    </source>
</evidence>
<keyword evidence="1" id="KW-0472">Membrane</keyword>
<keyword evidence="3" id="KW-1185">Reference proteome</keyword>
<proteinExistence type="predicted"/>
<evidence type="ECO:0000313" key="3">
    <source>
        <dbReference type="Proteomes" id="UP000070549"/>
    </source>
</evidence>
<sequence>MIFLRKIMLSSIIGVWWLFWVITSGLIFIEGYYLWGTIGTVMFLSLLIFTVKDILKSGKSKRDK</sequence>
<organism evidence="2 3">
    <name type="scientific">candidate division MSBL1 archaeon SCGC-AAA382A03</name>
    <dbReference type="NCBI Taxonomy" id="1698278"/>
    <lineage>
        <taxon>Archaea</taxon>
        <taxon>Methanobacteriati</taxon>
        <taxon>Methanobacteriota</taxon>
        <taxon>candidate division MSBL1</taxon>
    </lineage>
</organism>